<accession>A0A494YV73</accession>
<evidence type="ECO:0000313" key="2">
    <source>
        <dbReference type="Proteomes" id="UP000281813"/>
    </source>
</evidence>
<dbReference type="OrthoDB" id="2705126at2"/>
<proteinExistence type="predicted"/>
<sequence length="68" mass="7834">MSIAIKEVQHFPNGISKSEFEASLQKLQDQVRIIDQKLVTKVEREITVQYKKQKNELALIRSFSSSKA</sequence>
<evidence type="ECO:0000313" key="1">
    <source>
        <dbReference type="EMBL" id="RKQ13923.1"/>
    </source>
</evidence>
<dbReference type="Proteomes" id="UP000281813">
    <property type="component" value="Unassembled WGS sequence"/>
</dbReference>
<dbReference type="EMBL" id="RBZO01000025">
    <property type="protein sequence ID" value="RKQ13923.1"/>
    <property type="molecule type" value="Genomic_DNA"/>
</dbReference>
<name>A0A494YV73_9BACI</name>
<organism evidence="1 2">
    <name type="scientific">Oceanobacillus bengalensis</name>
    <dbReference type="NCBI Taxonomy" id="1435466"/>
    <lineage>
        <taxon>Bacteria</taxon>
        <taxon>Bacillati</taxon>
        <taxon>Bacillota</taxon>
        <taxon>Bacilli</taxon>
        <taxon>Bacillales</taxon>
        <taxon>Bacillaceae</taxon>
        <taxon>Oceanobacillus</taxon>
    </lineage>
</organism>
<gene>
    <name evidence="1" type="ORF">D8M05_14655</name>
</gene>
<comment type="caution">
    <text evidence="1">The sequence shown here is derived from an EMBL/GenBank/DDBJ whole genome shotgun (WGS) entry which is preliminary data.</text>
</comment>
<dbReference type="RefSeq" id="WP_121133082.1">
    <property type="nucleotide sequence ID" value="NZ_JBHUFK010000015.1"/>
</dbReference>
<keyword evidence="2" id="KW-1185">Reference proteome</keyword>
<dbReference type="AlphaFoldDB" id="A0A494YV73"/>
<protein>
    <submittedName>
        <fullName evidence="1">Uncharacterized protein</fullName>
    </submittedName>
</protein>
<reference evidence="1 2" key="1">
    <citation type="journal article" date="2015" name="Antonie Van Leeuwenhoek">
        <title>Oceanobacillus bengalensis sp. nov., a bacterium isolated from seawater of the Bay of Bengal.</title>
        <authorList>
            <person name="Yongchang O."/>
            <person name="Xiang W."/>
            <person name="Wang G."/>
        </authorList>
    </citation>
    <scope>NUCLEOTIDE SEQUENCE [LARGE SCALE GENOMIC DNA]</scope>
    <source>
        <strain evidence="1 2">MCCC 1K00260</strain>
    </source>
</reference>